<feature type="compositionally biased region" description="Polar residues" evidence="1">
    <location>
        <begin position="774"/>
        <end position="786"/>
    </location>
</feature>
<evidence type="ECO:0000313" key="2">
    <source>
        <dbReference type="EMBL" id="KAH0558767.1"/>
    </source>
</evidence>
<feature type="compositionally biased region" description="Polar residues" evidence="1">
    <location>
        <begin position="520"/>
        <end position="539"/>
    </location>
</feature>
<feature type="region of interest" description="Disordered" evidence="1">
    <location>
        <begin position="1487"/>
        <end position="1552"/>
    </location>
</feature>
<feature type="compositionally biased region" description="Basic and acidic residues" evidence="1">
    <location>
        <begin position="447"/>
        <end position="456"/>
    </location>
</feature>
<feature type="compositionally biased region" description="Low complexity" evidence="1">
    <location>
        <begin position="759"/>
        <end position="769"/>
    </location>
</feature>
<feature type="region of interest" description="Disordered" evidence="1">
    <location>
        <begin position="1461"/>
        <end position="1480"/>
    </location>
</feature>
<evidence type="ECO:0000256" key="1">
    <source>
        <dbReference type="SAM" id="MobiDB-lite"/>
    </source>
</evidence>
<feature type="compositionally biased region" description="Basic residues" evidence="1">
    <location>
        <begin position="710"/>
        <end position="719"/>
    </location>
</feature>
<reference evidence="2" key="1">
    <citation type="submission" date="2021-03" db="EMBL/GenBank/DDBJ databases">
        <title>Comparative genomics and phylogenomic investigation of the class Geoglossomycetes provide insights into ecological specialization and systematics.</title>
        <authorList>
            <person name="Melie T."/>
            <person name="Pirro S."/>
            <person name="Miller A.N."/>
            <person name="Quandt A."/>
        </authorList>
    </citation>
    <scope>NUCLEOTIDE SEQUENCE</scope>
    <source>
        <strain evidence="2">CAQ_001_2017</strain>
    </source>
</reference>
<comment type="caution">
    <text evidence="2">The sequence shown here is derived from an EMBL/GenBank/DDBJ whole genome shotgun (WGS) entry which is preliminary data.</text>
</comment>
<name>A0A9P8LAW1_9PEZI</name>
<feature type="compositionally biased region" description="Polar residues" evidence="1">
    <location>
        <begin position="1278"/>
        <end position="1288"/>
    </location>
</feature>
<accession>A0A9P8LAW1</accession>
<feature type="compositionally biased region" description="Basic and acidic residues" evidence="1">
    <location>
        <begin position="604"/>
        <end position="613"/>
    </location>
</feature>
<feature type="compositionally biased region" description="Low complexity" evidence="1">
    <location>
        <begin position="1522"/>
        <end position="1546"/>
    </location>
</feature>
<protein>
    <submittedName>
        <fullName evidence="2">Uncharacterized protein</fullName>
    </submittedName>
</protein>
<feature type="compositionally biased region" description="Polar residues" evidence="1">
    <location>
        <begin position="726"/>
        <end position="743"/>
    </location>
</feature>
<proteinExistence type="predicted"/>
<feature type="compositionally biased region" description="Basic residues" evidence="1">
    <location>
        <begin position="630"/>
        <end position="640"/>
    </location>
</feature>
<feature type="region of interest" description="Disordered" evidence="1">
    <location>
        <begin position="438"/>
        <end position="802"/>
    </location>
</feature>
<evidence type="ECO:0000313" key="3">
    <source>
        <dbReference type="Proteomes" id="UP000750711"/>
    </source>
</evidence>
<sequence>MARRSIPGTILEQVTSRFLSADQPAQRRLFKEQIAGQPVEEAIEALCSGDGARRLSPQSFSAMTRLLLKVEPCLAKERGLCILVESLARGRSRKADNATTAKFIRRKTEIGSQVLQHLLKYFTESTVPARFRRWVGFLLCELLKDSNENKEALEMGPVDRQRLLGSIALEDKNQNLKLISGLIISHQVMSGSNGELYWPPTINKERLVEFPEIASEDSQWLIGFQSFLEKFEQSQPQKPGLVKKLTPLDPSLISSSVPPEPFAVTLTIDNEDISHEGGISVALDGILTLLIPPSKGDPPQFIDIPFRNIKDVGIRPCQQAEVPPELLPDPPTDVVLHLNAHGGHTHYYNAREKSAGEIVVSFSGLSDAAAVAKYLKAKSVKVSESSRVINPTMSFINIEKKDCKSLSGELPPGKRVERWLGLNTGLFSDLGQHLIETLENSTGVDSENPKQREAREGMSSGVRLNVRGLGDGAGKERMPSDFAVPSPDGDDGNGESPTGELKQKLQGTTQVCQDGYPKPGQNQSPNDTRTALSPLSSPPQGLEHGTLEADESNARANGTIAGGGSDGGDGKTERSPIISRQQLEEATEKSPAGAGKRVAPVNSNRDRGVRKDCSSIYDLDPQGAPNPKKSTIKSRKKTVATKRPTAKTPPARSKELYPANKRARDVPTIPKEGSRLSTESTNWDEAFEEGEDHAVQPPTKRLKANGTTRPRPRSVKKAARAPLTKANASIRSPNSKPIDTVTSNKRKPAPVIPQPLRGSRAAAASANNRILKTDQGSENGSSIDTQQGKDHNGSGGDLGDDLVVHSQLDEKPSKLAGLTGSNVVDRSTAGQVDHISSPKGPPNISSEAIAARASGGIISTTMVNKLPVQHGVGLPGSTFGRSYDTVVQPTAENSVKFHNPLAGMKRGALSGLEKEISGASAILPSGLAAENESPFSDPATSIIESSRGISAGLEEVKPLEQGFKHSPGGQGIPGAKTDLEQSSKMVAKIHSALAAISVSPSDGPASKKDFTQLGVRKTPKGIPPKTPPGKRQQNTYLEEITEDGVNTASKKPKTGVVSKFPKADVNVKMTGLDEAASVRNKVALQTVPPTRAAPRERVDVIEISSDDSDGGSYYSDISSVLDPRNLARMQASKIREAGLALHRNVVGARGVTVKTGVELQPPQTRTDLTPKPGNAQNITLVNDRLSSKPKVVGWSGSGPRNQGRLVQKEAHITKDTPELISQPKQRPTQGICSSRLDAKKPQQQIAHVQENQSYQAVKLRHKGQPKLQPVLKGKGKGHQNTPNAQSSPKMKRQISPLFVPRTNEDVVLNRGESYTPSIVEFSGELSSHRARVEESGSPIPITKYYSQEIGQINSLRDAVTESISAKTVNDLEEEFSLGEDFAGENQITALTAGDTNLTKRLGTIFSSNQKHGPRSPRAASEIKFVGQEAVNIIRTAKAPPDPFAVLHPKRVNSFMQKLQAKGVEVKSPAKRNCGGSGQTTIKRIKKSLGRQIEQPKEDPKMASVNLRQDPDKTLVDPESELEQPSSSSGVTMRSGASQSTSGSSSSNDKRWSLKKDLKTQWRKSLKPHQSNMLDVLYQISDVRPYVDLVRHLVDKEVCIEDVVHDYQRSGTKLIQELEKTYQGDYDACRVALGEARLTLKDMYSEARRHINGGMKQLKGDSVAMAKKDWNESQRALLCQLRAVVDFVNA</sequence>
<dbReference type="Proteomes" id="UP000750711">
    <property type="component" value="Unassembled WGS sequence"/>
</dbReference>
<dbReference type="EMBL" id="JAGHQM010000743">
    <property type="protein sequence ID" value="KAH0558767.1"/>
    <property type="molecule type" value="Genomic_DNA"/>
</dbReference>
<gene>
    <name evidence="2" type="ORF">GP486_004590</name>
</gene>
<feature type="region of interest" description="Disordered" evidence="1">
    <location>
        <begin position="1269"/>
        <end position="1291"/>
    </location>
</feature>
<keyword evidence="3" id="KW-1185">Reference proteome</keyword>
<organism evidence="2 3">
    <name type="scientific">Trichoglossum hirsutum</name>
    <dbReference type="NCBI Taxonomy" id="265104"/>
    <lineage>
        <taxon>Eukaryota</taxon>
        <taxon>Fungi</taxon>
        <taxon>Dikarya</taxon>
        <taxon>Ascomycota</taxon>
        <taxon>Pezizomycotina</taxon>
        <taxon>Geoglossomycetes</taxon>
        <taxon>Geoglossales</taxon>
        <taxon>Geoglossaceae</taxon>
        <taxon>Trichoglossum</taxon>
    </lineage>
</organism>